<feature type="chain" id="PRO_5017409634" evidence="1">
    <location>
        <begin position="23"/>
        <end position="41"/>
    </location>
</feature>
<protein>
    <submittedName>
        <fullName evidence="2">Uncharacterized protein</fullName>
    </submittedName>
</protein>
<comment type="caution">
    <text evidence="2">The sequence shown here is derived from an EMBL/GenBank/DDBJ whole genome shotgun (WGS) entry which is preliminary data.</text>
</comment>
<keyword evidence="1" id="KW-0732">Signal</keyword>
<evidence type="ECO:0000313" key="3">
    <source>
        <dbReference type="Proteomes" id="UP000265520"/>
    </source>
</evidence>
<evidence type="ECO:0000313" key="2">
    <source>
        <dbReference type="EMBL" id="MCI73637.1"/>
    </source>
</evidence>
<feature type="signal peptide" evidence="1">
    <location>
        <begin position="1"/>
        <end position="22"/>
    </location>
</feature>
<accession>A0A392ULK4</accession>
<dbReference type="EMBL" id="LXQA010843060">
    <property type="protein sequence ID" value="MCI73637.1"/>
    <property type="molecule type" value="Genomic_DNA"/>
</dbReference>
<name>A0A392ULK4_9FABA</name>
<sequence length="41" mass="4636">MWRLPLLWSWSIGSLFLPSSPGLPNKMVSKPLYDPLGHLLS</sequence>
<reference evidence="2 3" key="1">
    <citation type="journal article" date="2018" name="Front. Plant Sci.">
        <title>Red Clover (Trifolium pratense) and Zigzag Clover (T. medium) - A Picture of Genomic Similarities and Differences.</title>
        <authorList>
            <person name="Dluhosova J."/>
            <person name="Istvanek J."/>
            <person name="Nedelnik J."/>
            <person name="Repkova J."/>
        </authorList>
    </citation>
    <scope>NUCLEOTIDE SEQUENCE [LARGE SCALE GENOMIC DNA]</scope>
    <source>
        <strain evidence="3">cv. 10/8</strain>
        <tissue evidence="2">Leaf</tissue>
    </source>
</reference>
<keyword evidence="3" id="KW-1185">Reference proteome</keyword>
<dbReference type="AlphaFoldDB" id="A0A392ULK4"/>
<evidence type="ECO:0000256" key="1">
    <source>
        <dbReference type="SAM" id="SignalP"/>
    </source>
</evidence>
<proteinExistence type="predicted"/>
<feature type="non-terminal residue" evidence="2">
    <location>
        <position position="41"/>
    </location>
</feature>
<dbReference type="Proteomes" id="UP000265520">
    <property type="component" value="Unassembled WGS sequence"/>
</dbReference>
<organism evidence="2 3">
    <name type="scientific">Trifolium medium</name>
    <dbReference type="NCBI Taxonomy" id="97028"/>
    <lineage>
        <taxon>Eukaryota</taxon>
        <taxon>Viridiplantae</taxon>
        <taxon>Streptophyta</taxon>
        <taxon>Embryophyta</taxon>
        <taxon>Tracheophyta</taxon>
        <taxon>Spermatophyta</taxon>
        <taxon>Magnoliopsida</taxon>
        <taxon>eudicotyledons</taxon>
        <taxon>Gunneridae</taxon>
        <taxon>Pentapetalae</taxon>
        <taxon>rosids</taxon>
        <taxon>fabids</taxon>
        <taxon>Fabales</taxon>
        <taxon>Fabaceae</taxon>
        <taxon>Papilionoideae</taxon>
        <taxon>50 kb inversion clade</taxon>
        <taxon>NPAAA clade</taxon>
        <taxon>Hologalegina</taxon>
        <taxon>IRL clade</taxon>
        <taxon>Trifolieae</taxon>
        <taxon>Trifolium</taxon>
    </lineage>
</organism>